<dbReference type="AlphaFoldDB" id="A0AAD7TSU2"/>
<dbReference type="EMBL" id="JAPEVG010000139">
    <property type="protein sequence ID" value="KAJ8481347.1"/>
    <property type="molecule type" value="Genomic_DNA"/>
</dbReference>
<dbReference type="Gene3D" id="3.30.160.60">
    <property type="entry name" value="Classic Zinc Finger"/>
    <property type="match status" value="1"/>
</dbReference>
<feature type="compositionally biased region" description="Pro residues" evidence="2">
    <location>
        <begin position="299"/>
        <end position="308"/>
    </location>
</feature>
<dbReference type="GO" id="GO:0008270">
    <property type="term" value="F:zinc ion binding"/>
    <property type="evidence" value="ECO:0007669"/>
    <property type="project" value="UniProtKB-KW"/>
</dbReference>
<proteinExistence type="predicted"/>
<feature type="compositionally biased region" description="Basic and acidic residues" evidence="2">
    <location>
        <begin position="193"/>
        <end position="208"/>
    </location>
</feature>
<feature type="domain" description="C2H2-type" evidence="3">
    <location>
        <begin position="391"/>
        <end position="417"/>
    </location>
</feature>
<evidence type="ECO:0000256" key="2">
    <source>
        <dbReference type="SAM" id="MobiDB-lite"/>
    </source>
</evidence>
<dbReference type="PROSITE" id="PS50157">
    <property type="entry name" value="ZINC_FINGER_C2H2_2"/>
    <property type="match status" value="1"/>
</dbReference>
<dbReference type="InterPro" id="IPR013087">
    <property type="entry name" value="Znf_C2H2_type"/>
</dbReference>
<organism evidence="4 5">
    <name type="scientific">Trametes cubensis</name>
    <dbReference type="NCBI Taxonomy" id="1111947"/>
    <lineage>
        <taxon>Eukaryota</taxon>
        <taxon>Fungi</taxon>
        <taxon>Dikarya</taxon>
        <taxon>Basidiomycota</taxon>
        <taxon>Agaricomycotina</taxon>
        <taxon>Agaricomycetes</taxon>
        <taxon>Polyporales</taxon>
        <taxon>Polyporaceae</taxon>
        <taxon>Trametes</taxon>
    </lineage>
</organism>
<protein>
    <recommendedName>
        <fullName evidence="3">C2H2-type domain-containing protein</fullName>
    </recommendedName>
</protein>
<accession>A0AAD7TSU2</accession>
<dbReference type="SMART" id="SM00355">
    <property type="entry name" value="ZnF_C2H2"/>
    <property type="match status" value="2"/>
</dbReference>
<evidence type="ECO:0000313" key="5">
    <source>
        <dbReference type="Proteomes" id="UP001215151"/>
    </source>
</evidence>
<feature type="region of interest" description="Disordered" evidence="2">
    <location>
        <begin position="37"/>
        <end position="58"/>
    </location>
</feature>
<reference evidence="4" key="1">
    <citation type="submission" date="2022-11" db="EMBL/GenBank/DDBJ databases">
        <title>Genome Sequence of Cubamyces cubensis.</title>
        <authorList>
            <person name="Buettner E."/>
        </authorList>
    </citation>
    <scope>NUCLEOTIDE SEQUENCE</scope>
    <source>
        <strain evidence="4">MPL-01</strain>
    </source>
</reference>
<evidence type="ECO:0000313" key="4">
    <source>
        <dbReference type="EMBL" id="KAJ8481347.1"/>
    </source>
</evidence>
<name>A0AAD7TSU2_9APHY</name>
<feature type="region of interest" description="Disordered" evidence="2">
    <location>
        <begin position="273"/>
        <end position="317"/>
    </location>
</feature>
<evidence type="ECO:0000259" key="3">
    <source>
        <dbReference type="PROSITE" id="PS50157"/>
    </source>
</evidence>
<keyword evidence="1" id="KW-0863">Zinc-finger</keyword>
<keyword evidence="5" id="KW-1185">Reference proteome</keyword>
<evidence type="ECO:0000256" key="1">
    <source>
        <dbReference type="PROSITE-ProRule" id="PRU00042"/>
    </source>
</evidence>
<feature type="compositionally biased region" description="Low complexity" evidence="2">
    <location>
        <begin position="93"/>
        <end position="110"/>
    </location>
</feature>
<sequence>MSTLSRLTFPSAASSFAERGNRQIDWDSLAQSVLQEENGDFGCTETEPSSAFDSPDFASAYSSLSEPDSLFTDDDAFESLAIQCATTPDTGDYPPLSFSPSSALGASSSYHSEDQEDRDWQQQTFIGLFHEAASGLELALQDQREMASFLEDEIPSPAVSCIEEEVPGPVEGGMFLETQPVAGPSKLPAARVQPERAAKRKREEQENDVIAEHSDKALRKAKANATSNGPELADYLQSSGGTTEDAKAVVETQASTLPTAVATVRRSKRHKIEALAHPPTPFNLLQPDSVSSTSNVPEPSRPLTPTPTPATSAQPSGPVCNLLNEDGTRCYHPLTMVMSQDKDHANSHTRASPEDRGFRCTYPGCDKSEVQYSTKCNRNKHIFEHHWKYRFPCDVPGCTKDFGREDEIPRHKRTAHG</sequence>
<feature type="region of interest" description="Disordered" evidence="2">
    <location>
        <begin position="185"/>
        <end position="208"/>
    </location>
</feature>
<feature type="compositionally biased region" description="Polar residues" evidence="2">
    <location>
        <begin position="286"/>
        <end position="296"/>
    </location>
</feature>
<keyword evidence="1" id="KW-0479">Metal-binding</keyword>
<comment type="caution">
    <text evidence="4">The sequence shown here is derived from an EMBL/GenBank/DDBJ whole genome shotgun (WGS) entry which is preliminary data.</text>
</comment>
<dbReference type="Proteomes" id="UP001215151">
    <property type="component" value="Unassembled WGS sequence"/>
</dbReference>
<gene>
    <name evidence="4" type="ORF">ONZ51_g6067</name>
</gene>
<feature type="region of interest" description="Disordered" evidence="2">
    <location>
        <begin position="88"/>
        <end position="118"/>
    </location>
</feature>
<keyword evidence="1" id="KW-0862">Zinc</keyword>
<dbReference type="PROSITE" id="PS00028">
    <property type="entry name" value="ZINC_FINGER_C2H2_1"/>
    <property type="match status" value="1"/>
</dbReference>
<feature type="compositionally biased region" description="Low complexity" evidence="2">
    <location>
        <begin position="48"/>
        <end position="58"/>
    </location>
</feature>